<name>A0A5A8D0V6_CAFRO</name>
<dbReference type="Proteomes" id="UP000325113">
    <property type="component" value="Unassembled WGS sequence"/>
</dbReference>
<dbReference type="AlphaFoldDB" id="A0A5A8D0V6"/>
<dbReference type="GO" id="GO:0005664">
    <property type="term" value="C:nuclear origin of replication recognition complex"/>
    <property type="evidence" value="ECO:0007669"/>
    <property type="project" value="UniProtKB-UniRule"/>
</dbReference>
<dbReference type="InterPro" id="IPR056773">
    <property type="entry name" value="WHD_ORC2"/>
</dbReference>
<evidence type="ECO:0000313" key="3">
    <source>
        <dbReference type="EMBL" id="KAA0159092.1"/>
    </source>
</evidence>
<feature type="region of interest" description="Disordered" evidence="1">
    <location>
        <begin position="161"/>
        <end position="284"/>
    </location>
</feature>
<feature type="domain" description="Origin recognition complex subunit 2 winged-helix" evidence="2">
    <location>
        <begin position="85"/>
        <end position="140"/>
    </location>
</feature>
<accession>A0A5A8D0V6</accession>
<protein>
    <recommendedName>
        <fullName evidence="2">Origin recognition complex subunit 2 winged-helix domain-containing protein</fullName>
    </recommendedName>
</protein>
<feature type="compositionally biased region" description="Acidic residues" evidence="1">
    <location>
        <begin position="256"/>
        <end position="279"/>
    </location>
</feature>
<organism evidence="3 4">
    <name type="scientific">Cafeteria roenbergensis</name>
    <name type="common">Marine flagellate</name>
    <dbReference type="NCBI Taxonomy" id="33653"/>
    <lineage>
        <taxon>Eukaryota</taxon>
        <taxon>Sar</taxon>
        <taxon>Stramenopiles</taxon>
        <taxon>Bigyra</taxon>
        <taxon>Opalozoa</taxon>
        <taxon>Bicosoecida</taxon>
        <taxon>Cafeteriaceae</taxon>
        <taxon>Cafeteria</taxon>
    </lineage>
</organism>
<evidence type="ECO:0000256" key="1">
    <source>
        <dbReference type="SAM" id="MobiDB-lite"/>
    </source>
</evidence>
<evidence type="ECO:0000313" key="4">
    <source>
        <dbReference type="Proteomes" id="UP000325113"/>
    </source>
</evidence>
<dbReference type="GO" id="GO:0006260">
    <property type="term" value="P:DNA replication"/>
    <property type="evidence" value="ECO:0007669"/>
    <property type="project" value="UniProtKB-UniRule"/>
</dbReference>
<gene>
    <name evidence="3" type="ORF">FNF31_05042</name>
</gene>
<dbReference type="PANTHER" id="PTHR14052:SF0">
    <property type="entry name" value="ORIGIN RECOGNITION COMPLEX SUBUNIT 2"/>
    <property type="match status" value="1"/>
</dbReference>
<reference evidence="3 4" key="1">
    <citation type="submission" date="2019-07" db="EMBL/GenBank/DDBJ databases">
        <title>Genomes of Cafeteria roenbergensis.</title>
        <authorList>
            <person name="Fischer M.G."/>
            <person name="Hackl T."/>
            <person name="Roman M."/>
        </authorList>
    </citation>
    <scope>NUCLEOTIDE SEQUENCE [LARGE SCALE GENOMIC DNA]</scope>
    <source>
        <strain evidence="3 4">Cflag</strain>
    </source>
</reference>
<proteinExistence type="predicted"/>
<sequence length="310" mass="31858">MVVVTVDHINSASLFDQRSMLLGGWVRADATTLAPFTTETNFAASLTAASGAGAGKALLFVLRSLTPHHRSVLRLLARRLQTPEGRAEGGCDFEALLADALDEMVVGSAASLRTHLVELIDHDLAAYRKGTSGADVLCMPGPASRVELLAKGEEGIEELANLEGSGKSSGKDSDVGSGTAQSRLGGDVSGRAAGRARGGRGRSGGRGGRRASRPVDDESDSGNDSGSEESDSEAATPSRRDRASNRAYSGGGGDGGSDDDDDDDDDDRVSGIDEGDDGSGGDALAMFRGDEEAMAELDDAAAMLDLEGLL</sequence>
<evidence type="ECO:0000259" key="2">
    <source>
        <dbReference type="Pfam" id="PF24882"/>
    </source>
</evidence>
<dbReference type="GO" id="GO:0003688">
    <property type="term" value="F:DNA replication origin binding"/>
    <property type="evidence" value="ECO:0007669"/>
    <property type="project" value="UniProtKB-UniRule"/>
</dbReference>
<dbReference type="InterPro" id="IPR007220">
    <property type="entry name" value="ORC2"/>
</dbReference>
<dbReference type="Pfam" id="PF24882">
    <property type="entry name" value="WHD_ORC2"/>
    <property type="match status" value="1"/>
</dbReference>
<comment type="caution">
    <text evidence="3">The sequence shown here is derived from an EMBL/GenBank/DDBJ whole genome shotgun (WGS) entry which is preliminary data.</text>
</comment>
<dbReference type="EMBL" id="VLTM01000058">
    <property type="protein sequence ID" value="KAA0159092.1"/>
    <property type="molecule type" value="Genomic_DNA"/>
</dbReference>
<dbReference type="PANTHER" id="PTHR14052">
    <property type="entry name" value="ORIGIN RECOGNITION COMPLEX SUBUNIT 2"/>
    <property type="match status" value="1"/>
</dbReference>
<feature type="compositionally biased region" description="Acidic residues" evidence="1">
    <location>
        <begin position="217"/>
        <end position="232"/>
    </location>
</feature>